<dbReference type="RefSeq" id="WP_338396294.1">
    <property type="nucleotide sequence ID" value="NZ_AP025326.1"/>
</dbReference>
<organism evidence="1 2">
    <name type="scientific">Fulvitalea axinellae</name>
    <dbReference type="NCBI Taxonomy" id="1182444"/>
    <lineage>
        <taxon>Bacteria</taxon>
        <taxon>Pseudomonadati</taxon>
        <taxon>Bacteroidota</taxon>
        <taxon>Cytophagia</taxon>
        <taxon>Cytophagales</taxon>
        <taxon>Persicobacteraceae</taxon>
        <taxon>Fulvitalea</taxon>
    </lineage>
</organism>
<protein>
    <submittedName>
        <fullName evidence="1">Uncharacterized protein</fullName>
    </submittedName>
</protein>
<geneLocation type="plasmid" evidence="1 2">
    <name>pFA12</name>
</geneLocation>
<sequence>MNDLSAPDLVRPIKESFAVKKIRNVDVQWVGFHKIVKPKQTEDDKEKSVEFEVKELSPIILDDSFGSFLNDQFRKLCGKGNHFHFKDDDKAKEPRQSLEKLLTETDPDFCHEQSIKITRKFNDEHKTRKAKNGIFLIAKMKVTSDQFPNVLPLVFLIKIDDNNVLQYKEEETEDGKKRTRTTPIKLNISDNLQAIQKMAIIDQSDTFAWDVLAYERNSPTVYFRDFLQVKIDPEHGKMMTGELDKIMRSFARECYKIEGVKDSESLRKIPYLKKYRNFERTQKNFNTEDLLRVVTEEIPNENDKNIVRNNLENRLVSHGVAGQTFEMDQSVFYDKTKALVTGSVNFRWDADAILHSVKKSGSDENISLLIFEIPRDDADKIQDIKAR</sequence>
<keyword evidence="1" id="KW-0614">Plasmid</keyword>
<dbReference type="EMBL" id="AP025326">
    <property type="protein sequence ID" value="BDD13125.1"/>
    <property type="molecule type" value="Genomic_DNA"/>
</dbReference>
<dbReference type="Proteomes" id="UP001348817">
    <property type="component" value="Plasmid pFA12"/>
</dbReference>
<dbReference type="AlphaFoldDB" id="A0AAU9DKS8"/>
<reference evidence="1 2" key="1">
    <citation type="submission" date="2021-12" db="EMBL/GenBank/DDBJ databases">
        <title>Genome sequencing of bacteria with rrn-lacking chromosome and rrn-plasmid.</title>
        <authorList>
            <person name="Anda M."/>
            <person name="Iwasaki W."/>
        </authorList>
    </citation>
    <scope>NUCLEOTIDE SEQUENCE [LARGE SCALE GENOMIC DNA]</scope>
    <source>
        <strain evidence="1 2">DSM 100852</strain>
        <plasmid evidence="1 2">pFA12</plasmid>
    </source>
</reference>
<gene>
    <name evidence="1" type="ORF">FUAX_55570</name>
</gene>
<keyword evidence="2" id="KW-1185">Reference proteome</keyword>
<proteinExistence type="predicted"/>
<evidence type="ECO:0000313" key="2">
    <source>
        <dbReference type="Proteomes" id="UP001348817"/>
    </source>
</evidence>
<evidence type="ECO:0000313" key="1">
    <source>
        <dbReference type="EMBL" id="BDD13125.1"/>
    </source>
</evidence>
<accession>A0AAU9DKS8</accession>
<dbReference type="KEGG" id="fax:FUAX_55570"/>
<name>A0AAU9DKS8_9BACT</name>